<keyword evidence="3" id="KW-0547">Nucleotide-binding</keyword>
<dbReference type="GO" id="GO:0044550">
    <property type="term" value="P:secondary metabolite biosynthetic process"/>
    <property type="evidence" value="ECO:0007669"/>
    <property type="project" value="TreeGrafter"/>
</dbReference>
<dbReference type="PANTHER" id="PTHR43352">
    <property type="entry name" value="ACETYL-COA SYNTHETASE"/>
    <property type="match status" value="1"/>
</dbReference>
<reference evidence="7 8" key="2">
    <citation type="journal article" date="2016" name="Environ. Microbiol. Rep.">
        <title>Metagenomic evidence for the presence of phototrophic Gemmatimonadetes bacteria in diverse environments.</title>
        <authorList>
            <person name="Zeng Y."/>
            <person name="Baumbach J."/>
            <person name="Barbosa E.G."/>
            <person name="Azevedo V."/>
            <person name="Zhang C."/>
            <person name="Koblizek M."/>
        </authorList>
    </citation>
    <scope>NUCLEOTIDE SEQUENCE [LARGE SCALE GENOMIC DNA]</scope>
    <source>
        <strain evidence="7 8">AP64</strain>
    </source>
</reference>
<keyword evidence="8" id="KW-1185">Reference proteome</keyword>
<dbReference type="InterPro" id="IPR045851">
    <property type="entry name" value="AMP-bd_C_sf"/>
</dbReference>
<feature type="domain" description="AMP-dependent synthetase/ligase" evidence="5">
    <location>
        <begin position="49"/>
        <end position="394"/>
    </location>
</feature>
<dbReference type="PANTHER" id="PTHR43352:SF1">
    <property type="entry name" value="ANTHRANILATE--COA LIGASE"/>
    <property type="match status" value="1"/>
</dbReference>
<evidence type="ECO:0000256" key="2">
    <source>
        <dbReference type="ARBA" id="ARBA00022598"/>
    </source>
</evidence>
<accession>A0A143BLV1</accession>
<dbReference type="GO" id="GO:0016878">
    <property type="term" value="F:acid-thiol ligase activity"/>
    <property type="evidence" value="ECO:0007669"/>
    <property type="project" value="UniProtKB-ARBA"/>
</dbReference>
<dbReference type="GO" id="GO:0005524">
    <property type="term" value="F:ATP binding"/>
    <property type="evidence" value="ECO:0007669"/>
    <property type="project" value="UniProtKB-KW"/>
</dbReference>
<dbReference type="Pfam" id="PF00501">
    <property type="entry name" value="AMP-binding"/>
    <property type="match status" value="1"/>
</dbReference>
<dbReference type="STRING" id="1379270.GEMMAAP_16735"/>
<evidence type="ECO:0000256" key="4">
    <source>
        <dbReference type="ARBA" id="ARBA00022840"/>
    </source>
</evidence>
<dbReference type="Proteomes" id="UP000076404">
    <property type="component" value="Chromosome"/>
</dbReference>
<dbReference type="Gene3D" id="3.40.50.12780">
    <property type="entry name" value="N-terminal domain of ligase-like"/>
    <property type="match status" value="1"/>
</dbReference>
<feature type="domain" description="AMP-binding enzyme C-terminal" evidence="6">
    <location>
        <begin position="448"/>
        <end position="526"/>
    </location>
</feature>
<dbReference type="AlphaFoldDB" id="A0A143BLV1"/>
<evidence type="ECO:0000256" key="3">
    <source>
        <dbReference type="ARBA" id="ARBA00022741"/>
    </source>
</evidence>
<dbReference type="InterPro" id="IPR020845">
    <property type="entry name" value="AMP-binding_CS"/>
</dbReference>
<evidence type="ECO:0000313" key="7">
    <source>
        <dbReference type="EMBL" id="AMW05988.1"/>
    </source>
</evidence>
<evidence type="ECO:0000259" key="6">
    <source>
        <dbReference type="Pfam" id="PF13193"/>
    </source>
</evidence>
<dbReference type="InterPro" id="IPR042099">
    <property type="entry name" value="ANL_N_sf"/>
</dbReference>
<dbReference type="FunFam" id="3.30.300.30:FF:000005">
    <property type="entry name" value="Acyl-coenzyme A synthetase ACSM5, mitochondrial"/>
    <property type="match status" value="1"/>
</dbReference>
<dbReference type="GO" id="GO:0016405">
    <property type="term" value="F:CoA-ligase activity"/>
    <property type="evidence" value="ECO:0007669"/>
    <property type="project" value="UniProtKB-ARBA"/>
</dbReference>
<evidence type="ECO:0000313" key="8">
    <source>
        <dbReference type="Proteomes" id="UP000076404"/>
    </source>
</evidence>
<keyword evidence="2 7" id="KW-0436">Ligase</keyword>
<dbReference type="eggNOG" id="COG0365">
    <property type="taxonomic scope" value="Bacteria"/>
</dbReference>
<dbReference type="InterPro" id="IPR025110">
    <property type="entry name" value="AMP-bd_C"/>
</dbReference>
<dbReference type="PROSITE" id="PS00455">
    <property type="entry name" value="AMP_BINDING"/>
    <property type="match status" value="1"/>
</dbReference>
<evidence type="ECO:0000259" key="5">
    <source>
        <dbReference type="Pfam" id="PF00501"/>
    </source>
</evidence>
<name>A0A143BLV1_9BACT</name>
<protein>
    <submittedName>
        <fullName evidence="7">2-aminobenzoate-CoA ligase</fullName>
    </submittedName>
</protein>
<sequence>MPSAHVDTFAHDHLPPVEEQPEFLFTLPSLQFPEQLNCATELLDRAVQRGWGDRACLLAPGIRWTYRELQERADRIAHVLVQDMGLVSGNRVLLRGANHPMLVACWFAVIKAGGIAVTTMPMLRAKELSTMIAIAEVSHALCDATLVEELREAQRTAPGLRELCCYHDAGPGGLEAAMARHDVPFVNVDTAANDTCLLAFTSGTTGVPKATMHFHRDVLAICRCWPPHVLRATEHDVFMGSPPLGFTFGLGGLVLFPMTIGATAVLLEKVSPPHLLEAIREFGATVLFTAPTSYRAMAQHQELLHQTTLRKCVSAGEALPPATRALWRDITGIELIDGIGATELLHIFISADEATARAGATGKAVPGYVAQVVDDAGQPVPVGTVGKLRVKGPTGCRYLRDTRQRSYVKDGWNYTGDAYFLDVDGYFHYSARTDDIIISSGYNIAGPEVENVLLLHPAVAECGVYGVPDAERGQIVKAYVVLRPGYEGNGAMVKALQDFVKQSVAPYKYPRAVAFVAQLPRTTTGKLQRFRLHELESGYAP</sequence>
<dbReference type="OrthoDB" id="9803968at2"/>
<dbReference type="Gene3D" id="3.30.300.30">
    <property type="match status" value="1"/>
</dbReference>
<organism evidence="7 8">
    <name type="scientific">Gemmatimonas phototrophica</name>
    <dbReference type="NCBI Taxonomy" id="1379270"/>
    <lineage>
        <taxon>Bacteria</taxon>
        <taxon>Pseudomonadati</taxon>
        <taxon>Gemmatimonadota</taxon>
        <taxon>Gemmatimonadia</taxon>
        <taxon>Gemmatimonadales</taxon>
        <taxon>Gemmatimonadaceae</taxon>
        <taxon>Gemmatimonas</taxon>
    </lineage>
</organism>
<dbReference type="KEGG" id="gph:GEMMAAP_16735"/>
<comment type="similarity">
    <text evidence="1">Belongs to the ATP-dependent AMP-binding enzyme family.</text>
</comment>
<dbReference type="Pfam" id="PF13193">
    <property type="entry name" value="AMP-binding_C"/>
    <property type="match status" value="1"/>
</dbReference>
<dbReference type="EMBL" id="CP011454">
    <property type="protein sequence ID" value="AMW05988.1"/>
    <property type="molecule type" value="Genomic_DNA"/>
</dbReference>
<dbReference type="SUPFAM" id="SSF56801">
    <property type="entry name" value="Acetyl-CoA synthetase-like"/>
    <property type="match status" value="1"/>
</dbReference>
<dbReference type="InterPro" id="IPR000873">
    <property type="entry name" value="AMP-dep_synth/lig_dom"/>
</dbReference>
<keyword evidence="4" id="KW-0067">ATP-binding</keyword>
<reference evidence="7 8" key="1">
    <citation type="journal article" date="2014" name="Proc. Natl. Acad. Sci. U.S.A.">
        <title>Functional type 2 photosynthetic reaction centers found in the rare bacterial phylum Gemmatimonadetes.</title>
        <authorList>
            <person name="Zeng Y."/>
            <person name="Feng F."/>
            <person name="Medova H."/>
            <person name="Dean J."/>
            <person name="Koblizek M."/>
        </authorList>
    </citation>
    <scope>NUCLEOTIDE SEQUENCE [LARGE SCALE GENOMIC DNA]</scope>
    <source>
        <strain evidence="7 8">AP64</strain>
    </source>
</reference>
<dbReference type="RefSeq" id="WP_026848279.1">
    <property type="nucleotide sequence ID" value="NZ_CP011454.1"/>
</dbReference>
<gene>
    <name evidence="7" type="ORF">GEMMAAP_16735</name>
</gene>
<proteinExistence type="inferred from homology"/>
<evidence type="ECO:0000256" key="1">
    <source>
        <dbReference type="ARBA" id="ARBA00006432"/>
    </source>
</evidence>